<evidence type="ECO:0000256" key="2">
    <source>
        <dbReference type="SAM" id="Phobius"/>
    </source>
</evidence>
<keyword evidence="2" id="KW-1133">Transmembrane helix</keyword>
<dbReference type="AlphaFoldDB" id="A0A931NHR8"/>
<evidence type="ECO:0000256" key="1">
    <source>
        <dbReference type="SAM" id="MobiDB-lite"/>
    </source>
</evidence>
<keyword evidence="2" id="KW-0472">Membrane</keyword>
<dbReference type="RefSeq" id="WP_198110410.1">
    <property type="nucleotide sequence ID" value="NZ_JAEDAK010000004.1"/>
</dbReference>
<evidence type="ECO:0008006" key="5">
    <source>
        <dbReference type="Google" id="ProtNLM"/>
    </source>
</evidence>
<gene>
    <name evidence="3" type="ORF">I7X39_07775</name>
</gene>
<comment type="caution">
    <text evidence="3">The sequence shown here is derived from an EMBL/GenBank/DDBJ whole genome shotgun (WGS) entry which is preliminary data.</text>
</comment>
<accession>A0A931NHR8</accession>
<evidence type="ECO:0000313" key="3">
    <source>
        <dbReference type="EMBL" id="MBH9576800.1"/>
    </source>
</evidence>
<dbReference type="Proteomes" id="UP000613266">
    <property type="component" value="Unassembled WGS sequence"/>
</dbReference>
<protein>
    <recommendedName>
        <fullName evidence="5">Protein TonB</fullName>
    </recommendedName>
</protein>
<keyword evidence="4" id="KW-1185">Reference proteome</keyword>
<evidence type="ECO:0000313" key="4">
    <source>
        <dbReference type="Proteomes" id="UP000613266"/>
    </source>
</evidence>
<feature type="compositionally biased region" description="Pro residues" evidence="1">
    <location>
        <begin position="72"/>
        <end position="83"/>
    </location>
</feature>
<keyword evidence="2" id="KW-0812">Transmembrane</keyword>
<feature type="transmembrane region" description="Helical" evidence="2">
    <location>
        <begin position="12"/>
        <end position="32"/>
    </location>
</feature>
<organism evidence="3 4">
    <name type="scientific">Inhella proteolytica</name>
    <dbReference type="NCBI Taxonomy" id="2795029"/>
    <lineage>
        <taxon>Bacteria</taxon>
        <taxon>Pseudomonadati</taxon>
        <taxon>Pseudomonadota</taxon>
        <taxon>Betaproteobacteria</taxon>
        <taxon>Burkholderiales</taxon>
        <taxon>Sphaerotilaceae</taxon>
        <taxon>Inhella</taxon>
    </lineage>
</organism>
<dbReference type="EMBL" id="JAEDAK010000004">
    <property type="protein sequence ID" value="MBH9576800.1"/>
    <property type="molecule type" value="Genomic_DNA"/>
</dbReference>
<reference evidence="3" key="1">
    <citation type="submission" date="2020-12" db="EMBL/GenBank/DDBJ databases">
        <title>The genome sequence of Inhella sp. 1Y17.</title>
        <authorList>
            <person name="Liu Y."/>
        </authorList>
    </citation>
    <scope>NUCLEOTIDE SEQUENCE</scope>
    <source>
        <strain evidence="3">1Y17</strain>
    </source>
</reference>
<name>A0A931NHR8_9BURK</name>
<feature type="region of interest" description="Disordered" evidence="1">
    <location>
        <begin position="63"/>
        <end position="116"/>
    </location>
</feature>
<proteinExistence type="predicted"/>
<sequence>MQFASKPHASSSRLSGLGFVIVLHLLMIWALANGLVQRIVKPAPHETEVTVVPQKELPKELPKPVVREFEPPKAPLPWMPPTEPFEVSAPQDKAISTNPAAEPPAPSGPTTGTTQAAAEPTLPATAPVAQSASMLCPQMGRPELPALGVEGLASFRVLGTVRNGRVVAVELTALRALSDRRAMRQLAQVLERTVRETYQCGSSNGQFTQDFDFRID</sequence>